<protein>
    <recommendedName>
        <fullName evidence="4">DUF3139 domain-containing protein</fullName>
    </recommendedName>
</protein>
<gene>
    <name evidence="2" type="ORF">QGM71_12540</name>
</gene>
<accession>A0ABU6KHF2</accession>
<evidence type="ECO:0000256" key="1">
    <source>
        <dbReference type="SAM" id="Phobius"/>
    </source>
</evidence>
<dbReference type="Proteomes" id="UP001335737">
    <property type="component" value="Unassembled WGS sequence"/>
</dbReference>
<keyword evidence="1" id="KW-1133">Transmembrane helix</keyword>
<reference evidence="2 3" key="1">
    <citation type="journal article" date="2024" name="Int. J. Syst. Evol. Microbiol.">
        <title>Virgibacillus tibetensis sp. nov., isolated from salt lake on the Tibetan Plateau of China.</title>
        <authorList>
            <person name="Phurbu D."/>
            <person name="Liu Z.-X."/>
            <person name="Wang R."/>
            <person name="Zheng Y.-Y."/>
            <person name="Liu H.-C."/>
            <person name="Zhou Y.-G."/>
            <person name="Yu Y.-J."/>
            <person name="Li A.-H."/>
        </authorList>
    </citation>
    <scope>NUCLEOTIDE SEQUENCE [LARGE SCALE GENOMIC DNA]</scope>
    <source>
        <strain evidence="2 3">C22-A2</strain>
    </source>
</reference>
<name>A0ABU6KHF2_9BACI</name>
<evidence type="ECO:0000313" key="3">
    <source>
        <dbReference type="Proteomes" id="UP001335737"/>
    </source>
</evidence>
<dbReference type="EMBL" id="JARZFX010000005">
    <property type="protein sequence ID" value="MEC5424320.1"/>
    <property type="molecule type" value="Genomic_DNA"/>
</dbReference>
<keyword evidence="1" id="KW-0472">Membrane</keyword>
<organism evidence="2 3">
    <name type="scientific">Virgibacillus tibetensis</name>
    <dbReference type="NCBI Taxonomy" id="3042313"/>
    <lineage>
        <taxon>Bacteria</taxon>
        <taxon>Bacillati</taxon>
        <taxon>Bacillota</taxon>
        <taxon>Bacilli</taxon>
        <taxon>Bacillales</taxon>
        <taxon>Bacillaceae</taxon>
        <taxon>Virgibacillus</taxon>
    </lineage>
</organism>
<evidence type="ECO:0008006" key="4">
    <source>
        <dbReference type="Google" id="ProtNLM"/>
    </source>
</evidence>
<keyword evidence="1" id="KW-0812">Transmembrane</keyword>
<feature type="transmembrane region" description="Helical" evidence="1">
    <location>
        <begin position="12"/>
        <end position="32"/>
    </location>
</feature>
<dbReference type="RefSeq" id="WP_327607884.1">
    <property type="nucleotide sequence ID" value="NZ_JARZFX010000005.1"/>
</dbReference>
<sequence length="126" mass="14863">MVTKKKKLKDWIIFLVIVLIIVGGSLYYVYFFTPKNSLELYRELTFADNFEDVQKLLLDGYENNFAEEDFNYIQGNTAKQVGQFTIFDYNNKSYLIMTSPGTERLKVLAVEELPDDIRRFFSELMK</sequence>
<comment type="caution">
    <text evidence="2">The sequence shown here is derived from an EMBL/GenBank/DDBJ whole genome shotgun (WGS) entry which is preliminary data.</text>
</comment>
<evidence type="ECO:0000313" key="2">
    <source>
        <dbReference type="EMBL" id="MEC5424320.1"/>
    </source>
</evidence>
<proteinExistence type="predicted"/>
<keyword evidence="3" id="KW-1185">Reference proteome</keyword>